<reference evidence="9 10" key="1">
    <citation type="submission" date="2019-04" db="EMBL/GenBank/DDBJ databases">
        <authorList>
            <consortium name="DOE Joint Genome Institute"/>
            <person name="Mondo S."/>
            <person name="Kjaerbolling I."/>
            <person name="Vesth T."/>
            <person name="Frisvad J.C."/>
            <person name="Nybo J.L."/>
            <person name="Theobald S."/>
            <person name="Kildgaard S."/>
            <person name="Isbrandt T."/>
            <person name="Kuo A."/>
            <person name="Sato A."/>
            <person name="Lyhne E.K."/>
            <person name="Kogle M.E."/>
            <person name="Wiebenga A."/>
            <person name="Kun R.S."/>
            <person name="Lubbers R.J."/>
            <person name="Makela M.R."/>
            <person name="Barry K."/>
            <person name="Chovatia M."/>
            <person name="Clum A."/>
            <person name="Daum C."/>
            <person name="Haridas S."/>
            <person name="He G."/>
            <person name="LaButti K."/>
            <person name="Lipzen A."/>
            <person name="Riley R."/>
            <person name="Salamov A."/>
            <person name="Simmons B.A."/>
            <person name="Magnuson J.K."/>
            <person name="Henrissat B."/>
            <person name="Mortensen U.H."/>
            <person name="Larsen T.O."/>
            <person name="Devries R.P."/>
            <person name="Grigoriev I.V."/>
            <person name="Machida M."/>
            <person name="Baker S.E."/>
            <person name="Andersen M.R."/>
            <person name="Cantor M.N."/>
            <person name="Hua S.X."/>
        </authorList>
    </citation>
    <scope>NUCLEOTIDE SEQUENCE [LARGE SCALE GENOMIC DNA]</scope>
    <source>
        <strain evidence="9 10">CBS 119388</strain>
    </source>
</reference>
<keyword evidence="5" id="KW-0804">Transcription</keyword>
<dbReference type="Gene3D" id="4.10.240.10">
    <property type="entry name" value="Zn(2)-C6 fungal-type DNA-binding domain"/>
    <property type="match status" value="1"/>
</dbReference>
<evidence type="ECO:0000256" key="2">
    <source>
        <dbReference type="ARBA" id="ARBA00022723"/>
    </source>
</evidence>
<comment type="subcellular location">
    <subcellularLocation>
        <location evidence="1">Nucleus</location>
    </subcellularLocation>
</comment>
<dbReference type="InterPro" id="IPR001138">
    <property type="entry name" value="Zn2Cys6_DnaBD"/>
</dbReference>
<keyword evidence="10" id="KW-1185">Reference proteome</keyword>
<dbReference type="CDD" id="cd00067">
    <property type="entry name" value="GAL4"/>
    <property type="match status" value="1"/>
</dbReference>
<proteinExistence type="predicted"/>
<sequence>MSMSQALRNCISCKERKVHCDRRRPCCQCIKVNQECIFPTTGRILRQSPRVRLNRPAPAETRSDLMERVHQLESIVNLLHTRARNSQSQKHQGPVDISRSDELNEDKDGPYTTDLPIEPGLSGHESSTNLSALGVMVGEEQGKLYVGDPFWASLQHETNEEEDNDPGVAPLEGFPPSHRNIATSSSSFIFCNRPMDGPGVETFRPLASQVLFIWQTYVENVDPFFKIVHVPTVSKMVQHSGGNFDLLPSFMEPLMFSIAFAAIASLTGEEVQIYFRCDKNDLMSRFRSGTENALSRADFINTRQLSVVQAILLYTLVVRLEESQRYAEIRRRVWCYINILNFSSGDAQVAETPISGSIFNTQPPSNLNDTDIYLAMSHLPKARSGHTDMTICLLRQPDAETLEKLDQLSKFIRDELEEFIIPVPSHQPAYRFTRKLVVLSVKRYELILHHIRQPSLRPKQGSLETDKAFLLSVEVLDYMNEMLTASWARLSLAQFDTMAEHAWSVVTRAINLLPRFITKEPLFKPLRNLIRCVKQRRLQQLENQSLTAGRALQDPVAGTHLACSSRTVPSDLDHANDLDTSIRNETMSSTIPRGNGYLQEALKETDWHDQGTAGAPYQ</sequence>
<feature type="compositionally biased region" description="Basic and acidic residues" evidence="7">
    <location>
        <begin position="98"/>
        <end position="109"/>
    </location>
</feature>
<feature type="domain" description="Zn(2)-C6 fungal-type" evidence="8">
    <location>
        <begin position="9"/>
        <end position="38"/>
    </location>
</feature>
<keyword evidence="2" id="KW-0479">Metal-binding</keyword>
<evidence type="ECO:0000256" key="3">
    <source>
        <dbReference type="ARBA" id="ARBA00023015"/>
    </source>
</evidence>
<dbReference type="Proteomes" id="UP000325579">
    <property type="component" value="Unassembled WGS sequence"/>
</dbReference>
<dbReference type="RefSeq" id="XP_031936341.1">
    <property type="nucleotide sequence ID" value="XM_032085432.1"/>
</dbReference>
<dbReference type="Pfam" id="PF00172">
    <property type="entry name" value="Zn_clus"/>
    <property type="match status" value="1"/>
</dbReference>
<evidence type="ECO:0000256" key="4">
    <source>
        <dbReference type="ARBA" id="ARBA00023125"/>
    </source>
</evidence>
<dbReference type="InterPro" id="IPR036864">
    <property type="entry name" value="Zn2-C6_fun-type_DNA-bd_sf"/>
</dbReference>
<keyword evidence="4" id="KW-0238">DNA-binding</keyword>
<dbReference type="PANTHER" id="PTHR31001">
    <property type="entry name" value="UNCHARACTERIZED TRANSCRIPTIONAL REGULATORY PROTEIN"/>
    <property type="match status" value="1"/>
</dbReference>
<dbReference type="CDD" id="cd12148">
    <property type="entry name" value="fungal_TF_MHR"/>
    <property type="match status" value="1"/>
</dbReference>
<protein>
    <recommendedName>
        <fullName evidence="8">Zn(2)-C6 fungal-type domain-containing protein</fullName>
    </recommendedName>
</protein>
<organism evidence="9 10">
    <name type="scientific">Aspergillus pseudonomiae</name>
    <dbReference type="NCBI Taxonomy" id="1506151"/>
    <lineage>
        <taxon>Eukaryota</taxon>
        <taxon>Fungi</taxon>
        <taxon>Dikarya</taxon>
        <taxon>Ascomycota</taxon>
        <taxon>Pezizomycotina</taxon>
        <taxon>Eurotiomycetes</taxon>
        <taxon>Eurotiomycetidae</taxon>
        <taxon>Eurotiales</taxon>
        <taxon>Aspergillaceae</taxon>
        <taxon>Aspergillus</taxon>
        <taxon>Aspergillus subgen. Circumdati</taxon>
    </lineage>
</organism>
<name>A0A5N7CXU9_9EURO</name>
<gene>
    <name evidence="9" type="ORF">BDV37DRAFT_275652</name>
</gene>
<dbReference type="PROSITE" id="PS50048">
    <property type="entry name" value="ZN2_CY6_FUNGAL_2"/>
    <property type="match status" value="1"/>
</dbReference>
<evidence type="ECO:0000256" key="5">
    <source>
        <dbReference type="ARBA" id="ARBA00023163"/>
    </source>
</evidence>
<dbReference type="InterPro" id="IPR050613">
    <property type="entry name" value="Sec_Metabolite_Reg"/>
</dbReference>
<evidence type="ECO:0000256" key="1">
    <source>
        <dbReference type="ARBA" id="ARBA00004123"/>
    </source>
</evidence>
<accession>A0A5N7CXU9</accession>
<dbReference type="GO" id="GO:0003677">
    <property type="term" value="F:DNA binding"/>
    <property type="evidence" value="ECO:0007669"/>
    <property type="project" value="UniProtKB-KW"/>
</dbReference>
<dbReference type="GeneID" id="43670123"/>
<dbReference type="SUPFAM" id="SSF57701">
    <property type="entry name" value="Zn2/Cys6 DNA-binding domain"/>
    <property type="match status" value="1"/>
</dbReference>
<dbReference type="AlphaFoldDB" id="A0A5N7CXU9"/>
<dbReference type="GO" id="GO:0000981">
    <property type="term" value="F:DNA-binding transcription factor activity, RNA polymerase II-specific"/>
    <property type="evidence" value="ECO:0007669"/>
    <property type="project" value="InterPro"/>
</dbReference>
<feature type="region of interest" description="Disordered" evidence="7">
    <location>
        <begin position="81"/>
        <end position="126"/>
    </location>
</feature>
<evidence type="ECO:0000313" key="10">
    <source>
        <dbReference type="Proteomes" id="UP000325579"/>
    </source>
</evidence>
<keyword evidence="6" id="KW-0539">Nucleus</keyword>
<evidence type="ECO:0000313" key="9">
    <source>
        <dbReference type="EMBL" id="KAE8399022.1"/>
    </source>
</evidence>
<dbReference type="PANTHER" id="PTHR31001:SF50">
    <property type="entry name" value="ZN(II)2CYS6 TRANSCRIPTION FACTOR (EUROFUNG)"/>
    <property type="match status" value="1"/>
</dbReference>
<evidence type="ECO:0000256" key="7">
    <source>
        <dbReference type="SAM" id="MobiDB-lite"/>
    </source>
</evidence>
<keyword evidence="3" id="KW-0805">Transcription regulation</keyword>
<evidence type="ECO:0000259" key="8">
    <source>
        <dbReference type="PROSITE" id="PS50048"/>
    </source>
</evidence>
<dbReference type="GO" id="GO:0008270">
    <property type="term" value="F:zinc ion binding"/>
    <property type="evidence" value="ECO:0007669"/>
    <property type="project" value="InterPro"/>
</dbReference>
<dbReference type="EMBL" id="ML736843">
    <property type="protein sequence ID" value="KAE8399022.1"/>
    <property type="molecule type" value="Genomic_DNA"/>
</dbReference>
<evidence type="ECO:0000256" key="6">
    <source>
        <dbReference type="ARBA" id="ARBA00023242"/>
    </source>
</evidence>
<dbReference type="GO" id="GO:0009893">
    <property type="term" value="P:positive regulation of metabolic process"/>
    <property type="evidence" value="ECO:0007669"/>
    <property type="project" value="UniProtKB-ARBA"/>
</dbReference>
<dbReference type="OrthoDB" id="435881at2759"/>
<dbReference type="GO" id="GO:0005634">
    <property type="term" value="C:nucleus"/>
    <property type="evidence" value="ECO:0007669"/>
    <property type="project" value="UniProtKB-SubCell"/>
</dbReference>